<proteinExistence type="predicted"/>
<name>A0ACB9FSN5_9ASTR</name>
<protein>
    <submittedName>
        <fullName evidence="1">Uncharacterized protein</fullName>
    </submittedName>
</protein>
<reference evidence="2" key="1">
    <citation type="journal article" date="2022" name="Mol. Ecol. Resour.">
        <title>The genomes of chicory, endive, great burdock and yacon provide insights into Asteraceae palaeo-polyploidization history and plant inulin production.</title>
        <authorList>
            <person name="Fan W."/>
            <person name="Wang S."/>
            <person name="Wang H."/>
            <person name="Wang A."/>
            <person name="Jiang F."/>
            <person name="Liu H."/>
            <person name="Zhao H."/>
            <person name="Xu D."/>
            <person name="Zhang Y."/>
        </authorList>
    </citation>
    <scope>NUCLEOTIDE SEQUENCE [LARGE SCALE GENOMIC DNA]</scope>
    <source>
        <strain evidence="2">cv. Yunnan</strain>
    </source>
</reference>
<evidence type="ECO:0000313" key="1">
    <source>
        <dbReference type="EMBL" id="KAI3773577.1"/>
    </source>
</evidence>
<accession>A0ACB9FSN5</accession>
<reference evidence="1 2" key="2">
    <citation type="journal article" date="2022" name="Mol. Ecol. Resour.">
        <title>The genomes of chicory, endive, great burdock and yacon provide insights into Asteraceae paleo-polyploidization history and plant inulin production.</title>
        <authorList>
            <person name="Fan W."/>
            <person name="Wang S."/>
            <person name="Wang H."/>
            <person name="Wang A."/>
            <person name="Jiang F."/>
            <person name="Liu H."/>
            <person name="Zhao H."/>
            <person name="Xu D."/>
            <person name="Zhang Y."/>
        </authorList>
    </citation>
    <scope>NUCLEOTIDE SEQUENCE [LARGE SCALE GENOMIC DNA]</scope>
    <source>
        <strain evidence="2">cv. Yunnan</strain>
        <tissue evidence="1">Leaves</tissue>
    </source>
</reference>
<keyword evidence="2" id="KW-1185">Reference proteome</keyword>
<dbReference type="EMBL" id="CM042033">
    <property type="protein sequence ID" value="KAI3773577.1"/>
    <property type="molecule type" value="Genomic_DNA"/>
</dbReference>
<evidence type="ECO:0000313" key="2">
    <source>
        <dbReference type="Proteomes" id="UP001056120"/>
    </source>
</evidence>
<sequence>MEINKLLFFSFTLVLILGVVQSFDYNEKELESEEGLQAMYDRWRDHHKVTEKSPERFNVFKANVQHVHNHNKMNKPYKLKINKFADMTHQEFRSNFAANKKDPRYNAMLQAGSAPPGDTKDLPPRVDWREKNAVTGVRKRGQCGSTYLFATVGSIEGINAIRTGQLTTLSEQQFLDCFEPGMHSLEDVFGWYKEKGVATAESYPYVGSKGTCDESKFGRYLVTIDGFERVWPNNEATIMKAVAQQPGIYSGPCGTEADVETMLLVGYDETSDGTKYWIVKNVWGEEWGEKGYVRLPRGLQQPLGYCDMYGYSAVALKSIETRNTEL</sequence>
<dbReference type="Proteomes" id="UP001056120">
    <property type="component" value="Linkage Group LG16"/>
</dbReference>
<organism evidence="1 2">
    <name type="scientific">Smallanthus sonchifolius</name>
    <dbReference type="NCBI Taxonomy" id="185202"/>
    <lineage>
        <taxon>Eukaryota</taxon>
        <taxon>Viridiplantae</taxon>
        <taxon>Streptophyta</taxon>
        <taxon>Embryophyta</taxon>
        <taxon>Tracheophyta</taxon>
        <taxon>Spermatophyta</taxon>
        <taxon>Magnoliopsida</taxon>
        <taxon>eudicotyledons</taxon>
        <taxon>Gunneridae</taxon>
        <taxon>Pentapetalae</taxon>
        <taxon>asterids</taxon>
        <taxon>campanulids</taxon>
        <taxon>Asterales</taxon>
        <taxon>Asteraceae</taxon>
        <taxon>Asteroideae</taxon>
        <taxon>Heliantheae alliance</taxon>
        <taxon>Millerieae</taxon>
        <taxon>Smallanthus</taxon>
    </lineage>
</organism>
<gene>
    <name evidence="1" type="ORF">L1987_48107</name>
</gene>
<comment type="caution">
    <text evidence="1">The sequence shown here is derived from an EMBL/GenBank/DDBJ whole genome shotgun (WGS) entry which is preliminary data.</text>
</comment>